<name>A0AC35U2F9_9BILA</name>
<reference evidence="2" key="1">
    <citation type="submission" date="2016-11" db="UniProtKB">
        <authorList>
            <consortium name="WormBaseParasite"/>
        </authorList>
    </citation>
    <scope>IDENTIFICATION</scope>
    <source>
        <strain evidence="2">KR3021</strain>
    </source>
</reference>
<evidence type="ECO:0000313" key="1">
    <source>
        <dbReference type="Proteomes" id="UP000095286"/>
    </source>
</evidence>
<evidence type="ECO:0000313" key="2">
    <source>
        <dbReference type="WBParaSite" id="RSKR_0000693600.1"/>
    </source>
</evidence>
<dbReference type="Proteomes" id="UP000095286">
    <property type="component" value="Unplaced"/>
</dbReference>
<organism evidence="1 2">
    <name type="scientific">Rhabditophanes sp. KR3021</name>
    <dbReference type="NCBI Taxonomy" id="114890"/>
    <lineage>
        <taxon>Eukaryota</taxon>
        <taxon>Metazoa</taxon>
        <taxon>Ecdysozoa</taxon>
        <taxon>Nematoda</taxon>
        <taxon>Chromadorea</taxon>
        <taxon>Rhabditida</taxon>
        <taxon>Tylenchina</taxon>
        <taxon>Panagrolaimomorpha</taxon>
        <taxon>Strongyloidoidea</taxon>
        <taxon>Alloionematidae</taxon>
        <taxon>Rhabditophanes</taxon>
    </lineage>
</organism>
<proteinExistence type="predicted"/>
<sequence>MGNSSTKINSNDNPLTSHHTKNGKGELVKWMQYAMISGDHSIVDSYIQSKLVRFMYNGGKGRVEPIATLIRKRNAERNAVVGTLRRKKGRGKSGPNILQHIDQENDSANEGDLQKALKILEGGNKKKGDNKYREMCWKLDERGAQGETMLGLCLQKGTSAHTQIATKMVQMFPKLVNDIFISEAYYGLSPLHQAIVSEDPVMVRFFIRQGADIHQRCYGEFFTPDDQKYSRQDSVEHEWVELTTETNYEGKMYFGEYPLSFAACSSQEYAYRLLRSKKADPHLRDTNGNTALHMTVIHGNLEMLRVCYQTGSRLSIQNNQRLTPLTLAVKMSKKAVFDELLRLERDVVWIYGESNSYAYPLANIDTIEEVTGMINTYSALSLVVHGETQASVVFMNGLLEKILEAKWKGFAKRRLIVSFVAFVVYYIFFTAAFMTRPISYTTSVLTKDAISSNGTFNPLLNSSNWVPDPKSWLDLFREGKPIGGEDGLDWNDITGKDYFGAPPCHLVRYDTPKAEEKVRLVCEIAVLVMVCTQIGMEIVIMRQLTIRRWWSIIKSFPAKICFKLSWIMILCMIPARLGCGIANKMLLVDNMLSIASVIMTSVHFLYYCRSVKFIGTSILAIYRIFAQDMFRFIMIYCIFLVGFSQAFFIVFLSCEREEKRLQKLEIKNESLPKADEDKFDNIMEDPLEGLIRIFIATINEFSTFYRQLQLCPNSFISTIGKIIFLIYELFVSLMQFNLLIAMLTRTYEAISNTQEEYKRQKAKVILLVESTLSPRQRLMEMLKYSRPIGTDKNKRAFILSNSQISEDNELWLKEQKNIAMANERQLIDELKEKVKQFGLPKKYHTVNETTIQDYESKNVTKQNTFPRMRYIYAFPEEIASMYFGNNISNSWISESKDFYEKKETIQSVSSNGNSKRYKKFAGFSPVSPINSEWAAIDNSNRKPLNISVTSSDRYNNNPYKNDSPYSGVTLSSKLMETPNFSPKEKMIPIKSILSSPSNKSGISQDSVRFKSPLVNFKAATIDSPYLKTLESSLHDHFNDIEKVTIEELHANNGAVDSECSQHLWEKILCFSDGRKKVFVKIENRMMINKDGESFFEVGNVGGNKTFDMDTIEFIYNKIDKKINLTWLDLYTVKTWNYSIIIPLEKKFLKASSSDGSKDQERALRMLTDINEKYLIYQEILQRISIEHYDYLAQKAWLIMKGEAYRFHANIILDKKEAENLYQMAINEHKKLLNIIKDDMFDDIGNVWRALRYSMALIREARRHDEDFKVVLMYYINKFSEPNTFKKLCKCDQDRVIKYKEILENNEYFAQ</sequence>
<accession>A0AC35U2F9</accession>
<protein>
    <submittedName>
        <fullName evidence="2">ANK_REP_REGION domain-containing protein</fullName>
    </submittedName>
</protein>
<dbReference type="WBParaSite" id="RSKR_0000693600.1">
    <property type="protein sequence ID" value="RSKR_0000693600.1"/>
    <property type="gene ID" value="RSKR_0000693600"/>
</dbReference>